<protein>
    <recommendedName>
        <fullName evidence="4">Major facilitator superfamily (MFS) profile domain-containing protein</fullName>
    </recommendedName>
</protein>
<comment type="caution">
    <text evidence="2">The sequence shown here is derived from an EMBL/GenBank/DDBJ whole genome shotgun (WGS) entry which is preliminary data.</text>
</comment>
<evidence type="ECO:0000256" key="1">
    <source>
        <dbReference type="SAM" id="Phobius"/>
    </source>
</evidence>
<dbReference type="OrthoDB" id="1551186at2"/>
<dbReference type="Pfam" id="PF19851">
    <property type="entry name" value="DUF6326"/>
    <property type="match status" value="1"/>
</dbReference>
<dbReference type="Proteomes" id="UP000306317">
    <property type="component" value="Unassembled WGS sequence"/>
</dbReference>
<feature type="transmembrane region" description="Helical" evidence="1">
    <location>
        <begin position="111"/>
        <end position="131"/>
    </location>
</feature>
<dbReference type="InterPro" id="IPR046289">
    <property type="entry name" value="DUF6326"/>
</dbReference>
<evidence type="ECO:0000313" key="3">
    <source>
        <dbReference type="Proteomes" id="UP000306317"/>
    </source>
</evidence>
<keyword evidence="1" id="KW-1133">Transmembrane helix</keyword>
<accession>A0A4S3KEA0</accession>
<sequence length="141" mass="15579">MRSHALADERMPTRSKLSALWASVMFCYVYGDYFELYVPGKLQEMLEGKMALGTVTQGMLFGTASLMAVPGLMIFLSLVLPAMAARWLNIGAGLFYAAIMLLILLGGAWAFYMLFAAIEIALTLLVVGYAWRWPRTPEPSA</sequence>
<keyword evidence="1" id="KW-0472">Membrane</keyword>
<evidence type="ECO:0000313" key="2">
    <source>
        <dbReference type="EMBL" id="THD06827.1"/>
    </source>
</evidence>
<organism evidence="2 3">
    <name type="scientific">Rhodanobacter lindaniclasticus</name>
    <dbReference type="NCBI Taxonomy" id="75310"/>
    <lineage>
        <taxon>Bacteria</taxon>
        <taxon>Pseudomonadati</taxon>
        <taxon>Pseudomonadota</taxon>
        <taxon>Gammaproteobacteria</taxon>
        <taxon>Lysobacterales</taxon>
        <taxon>Rhodanobacteraceae</taxon>
        <taxon>Rhodanobacter</taxon>
    </lineage>
</organism>
<proteinExistence type="predicted"/>
<name>A0A4S3KEA0_9GAMM</name>
<feature type="transmembrane region" description="Helical" evidence="1">
    <location>
        <begin position="87"/>
        <end position="105"/>
    </location>
</feature>
<gene>
    <name evidence="2" type="ORF">B1991_10840</name>
</gene>
<dbReference type="AlphaFoldDB" id="A0A4S3KEA0"/>
<keyword evidence="3" id="KW-1185">Reference proteome</keyword>
<feature type="transmembrane region" description="Helical" evidence="1">
    <location>
        <begin position="55"/>
        <end position="80"/>
    </location>
</feature>
<reference evidence="2 3" key="1">
    <citation type="submission" date="2017-02" db="EMBL/GenBank/DDBJ databases">
        <title>Whole genome sequencing of Rhodanobacter lindaniclasticus DSM 17932.</title>
        <authorList>
            <person name="Kumar S."/>
            <person name="Patil P."/>
            <person name="Patil P.B."/>
        </authorList>
    </citation>
    <scope>NUCLEOTIDE SEQUENCE [LARGE SCALE GENOMIC DNA]</scope>
    <source>
        <strain evidence="2 3">DSM 17932</strain>
    </source>
</reference>
<evidence type="ECO:0008006" key="4">
    <source>
        <dbReference type="Google" id="ProtNLM"/>
    </source>
</evidence>
<dbReference type="EMBL" id="MWIO01000030">
    <property type="protein sequence ID" value="THD06827.1"/>
    <property type="molecule type" value="Genomic_DNA"/>
</dbReference>
<keyword evidence="1" id="KW-0812">Transmembrane</keyword>